<feature type="domain" description="DUF302" evidence="1">
    <location>
        <begin position="58"/>
        <end position="108"/>
    </location>
</feature>
<evidence type="ECO:0000259" key="1">
    <source>
        <dbReference type="Pfam" id="PF03625"/>
    </source>
</evidence>
<dbReference type="EMBL" id="UINC01039661">
    <property type="protein sequence ID" value="SVB38465.1"/>
    <property type="molecule type" value="Genomic_DNA"/>
</dbReference>
<dbReference type="InterPro" id="IPR005180">
    <property type="entry name" value="DUF302"/>
</dbReference>
<evidence type="ECO:0000313" key="2">
    <source>
        <dbReference type="EMBL" id="SVB38465.1"/>
    </source>
</evidence>
<proteinExistence type="predicted"/>
<dbReference type="AlphaFoldDB" id="A0A382DJN1"/>
<sequence>MKVSEDIVTRVFSGMNFEEILDYLIQEVKIRNYLITRVSNIDNIHDRLILETNKNVGFKFYKIVEFCNLENCSQLISSNLLAGVFMPVKFIVYQPVAEKQIYISFLKPTAFAHLFNSKKMIRIAKILEQDMYEVLEEIVF</sequence>
<dbReference type="SUPFAM" id="SSF103247">
    <property type="entry name" value="TT1751-like"/>
    <property type="match status" value="1"/>
</dbReference>
<organism evidence="2">
    <name type="scientific">marine metagenome</name>
    <dbReference type="NCBI Taxonomy" id="408172"/>
    <lineage>
        <taxon>unclassified sequences</taxon>
        <taxon>metagenomes</taxon>
        <taxon>ecological metagenomes</taxon>
    </lineage>
</organism>
<gene>
    <name evidence="2" type="ORF">METZ01_LOCUS191319</name>
</gene>
<accession>A0A382DJN1</accession>
<dbReference type="Gene3D" id="3.30.310.70">
    <property type="entry name" value="TT1751-like domain"/>
    <property type="match status" value="1"/>
</dbReference>
<protein>
    <recommendedName>
        <fullName evidence="1">DUF302 domain-containing protein</fullName>
    </recommendedName>
</protein>
<dbReference type="InterPro" id="IPR035923">
    <property type="entry name" value="TT1751-like_sf"/>
</dbReference>
<name>A0A382DJN1_9ZZZZ</name>
<reference evidence="2" key="1">
    <citation type="submission" date="2018-05" db="EMBL/GenBank/DDBJ databases">
        <authorList>
            <person name="Lanie J.A."/>
            <person name="Ng W.-L."/>
            <person name="Kazmierczak K.M."/>
            <person name="Andrzejewski T.M."/>
            <person name="Davidsen T.M."/>
            <person name="Wayne K.J."/>
            <person name="Tettelin H."/>
            <person name="Glass J.I."/>
            <person name="Rusch D."/>
            <person name="Podicherti R."/>
            <person name="Tsui H.-C.T."/>
            <person name="Winkler M.E."/>
        </authorList>
    </citation>
    <scope>NUCLEOTIDE SEQUENCE</scope>
</reference>
<dbReference type="CDD" id="cd14797">
    <property type="entry name" value="DUF302"/>
    <property type="match status" value="1"/>
</dbReference>
<dbReference type="Pfam" id="PF03625">
    <property type="entry name" value="DUF302"/>
    <property type="match status" value="1"/>
</dbReference>